<dbReference type="Proteomes" id="UP000267145">
    <property type="component" value="Unassembled WGS sequence"/>
</dbReference>
<evidence type="ECO:0000256" key="2">
    <source>
        <dbReference type="SAM" id="Phobius"/>
    </source>
</evidence>
<dbReference type="RefSeq" id="XP_028498582.1">
    <property type="nucleotide sequence ID" value="XM_028642210.1"/>
</dbReference>
<comment type="caution">
    <text evidence="3">The sequence shown here is derived from an EMBL/GenBank/DDBJ whole genome shotgun (WGS) entry which is preliminary data.</text>
</comment>
<gene>
    <name evidence="3" type="ORF">D7B24_008115</name>
</gene>
<protein>
    <submittedName>
        <fullName evidence="3">Uncharacterized protein</fullName>
    </submittedName>
</protein>
<feature type="region of interest" description="Disordered" evidence="1">
    <location>
        <begin position="1"/>
        <end position="21"/>
    </location>
</feature>
<dbReference type="GeneID" id="39611804"/>
<keyword evidence="2" id="KW-1133">Transmembrane helix</keyword>
<feature type="region of interest" description="Disordered" evidence="1">
    <location>
        <begin position="139"/>
        <end position="192"/>
    </location>
</feature>
<keyword evidence="2" id="KW-0472">Membrane</keyword>
<organism evidence="3 4">
    <name type="scientific">Verticillium nonalfalfae</name>
    <dbReference type="NCBI Taxonomy" id="1051616"/>
    <lineage>
        <taxon>Eukaryota</taxon>
        <taxon>Fungi</taxon>
        <taxon>Dikarya</taxon>
        <taxon>Ascomycota</taxon>
        <taxon>Pezizomycotina</taxon>
        <taxon>Sordariomycetes</taxon>
        <taxon>Hypocreomycetidae</taxon>
        <taxon>Glomerellales</taxon>
        <taxon>Plectosphaerellaceae</taxon>
        <taxon>Verticillium</taxon>
    </lineage>
</organism>
<name>A0A3M9YJ87_9PEZI</name>
<evidence type="ECO:0000256" key="1">
    <source>
        <dbReference type="SAM" id="MobiDB-lite"/>
    </source>
</evidence>
<feature type="region of interest" description="Disordered" evidence="1">
    <location>
        <begin position="98"/>
        <end position="126"/>
    </location>
</feature>
<feature type="transmembrane region" description="Helical" evidence="2">
    <location>
        <begin position="28"/>
        <end position="49"/>
    </location>
</feature>
<proteinExistence type="predicted"/>
<reference evidence="3 4" key="1">
    <citation type="submission" date="2018-10" db="EMBL/GenBank/DDBJ databases">
        <title>Genome sequence of Verticillium nonalfalfae VnAa140.</title>
        <authorList>
            <person name="Stajich J.E."/>
            <person name="Kasson M.T."/>
        </authorList>
    </citation>
    <scope>NUCLEOTIDE SEQUENCE [LARGE SCALE GENOMIC DNA]</scope>
    <source>
        <strain evidence="3 4">VnAa140</strain>
    </source>
</reference>
<evidence type="ECO:0000313" key="4">
    <source>
        <dbReference type="Proteomes" id="UP000267145"/>
    </source>
</evidence>
<dbReference type="AlphaFoldDB" id="A0A3M9YJ87"/>
<keyword evidence="4" id="KW-1185">Reference proteome</keyword>
<accession>A0A3M9YJ87</accession>
<feature type="compositionally biased region" description="Basic and acidic residues" evidence="1">
    <location>
        <begin position="103"/>
        <end position="112"/>
    </location>
</feature>
<dbReference type="EMBL" id="RBVV01000007">
    <property type="protein sequence ID" value="RNJ60424.1"/>
    <property type="molecule type" value="Genomic_DNA"/>
</dbReference>
<sequence length="192" mass="21709">MMAPSVVARTDAGATDTTNEPHNRTAPIIISVISLVLIFSCGIMLLLCARKRRRELKAFDLERQEWREFYLTYLGIVKSLERQLSCCTCEPALPWDTRGGTRPKRDNADDLRAPVTQTPDPASNADHFSPILERWHPEQEEEGLQMTFWEETPSERPSARLPPVREDEDGDANPFVVGEDSDDEANAKGDKR</sequence>
<keyword evidence="2" id="KW-0812">Transmembrane</keyword>
<evidence type="ECO:0000313" key="3">
    <source>
        <dbReference type="EMBL" id="RNJ60424.1"/>
    </source>
</evidence>